<feature type="region of interest" description="Disordered" evidence="1">
    <location>
        <begin position="289"/>
        <end position="358"/>
    </location>
</feature>
<proteinExistence type="predicted"/>
<evidence type="ECO:0000313" key="2">
    <source>
        <dbReference type="EMBL" id="KAH0538431.1"/>
    </source>
</evidence>
<protein>
    <submittedName>
        <fullName evidence="2">Uncharacterized protein</fullName>
    </submittedName>
</protein>
<gene>
    <name evidence="2" type="ORF">FGG08_004979</name>
</gene>
<dbReference type="AlphaFoldDB" id="A0A9P8HZ49"/>
<organism evidence="2 3">
    <name type="scientific">Glutinoglossum americanum</name>
    <dbReference type="NCBI Taxonomy" id="1670608"/>
    <lineage>
        <taxon>Eukaryota</taxon>
        <taxon>Fungi</taxon>
        <taxon>Dikarya</taxon>
        <taxon>Ascomycota</taxon>
        <taxon>Pezizomycotina</taxon>
        <taxon>Geoglossomycetes</taxon>
        <taxon>Geoglossales</taxon>
        <taxon>Geoglossaceae</taxon>
        <taxon>Glutinoglossum</taxon>
    </lineage>
</organism>
<dbReference type="EMBL" id="JAGHQL010000109">
    <property type="protein sequence ID" value="KAH0538431.1"/>
    <property type="molecule type" value="Genomic_DNA"/>
</dbReference>
<evidence type="ECO:0000313" key="3">
    <source>
        <dbReference type="Proteomes" id="UP000698800"/>
    </source>
</evidence>
<name>A0A9P8HZ49_9PEZI</name>
<sequence>MASLFGTIPIAISPRDLTPTDISLLTYALRRPPTPPDALARQLKREAQAIRALPRRLKAPVPWQGAIVSALDRASANRAGIPGCARRLCRTHRPLNGQLLHALLGLLKRAVRRLPLGAPEPLGRISRLWAGEGGEDGGGGDGVWCVQGDGCEGCILARVGGEAGAVAGLRGLLVAGKGGKGRKRFLRVVEGWVDGFMGDEAVEEAVRARSEEIAKEVLDGRRRGQRRYRGHRRPAPLTVTTDSDPEISVIGHYAGLVSHSYLPPNCVTPFPGPHQFSLRRSPEEEGFVHPAFQRDGGSRASLVRSSSGGDGASFPPRSSDERAASYQDVVCKPFQDDASSGYSSDDSRATRWGTFCRQ</sequence>
<accession>A0A9P8HZ49</accession>
<comment type="caution">
    <text evidence="2">The sequence shown here is derived from an EMBL/GenBank/DDBJ whole genome shotgun (WGS) entry which is preliminary data.</text>
</comment>
<keyword evidence="3" id="KW-1185">Reference proteome</keyword>
<evidence type="ECO:0000256" key="1">
    <source>
        <dbReference type="SAM" id="MobiDB-lite"/>
    </source>
</evidence>
<dbReference type="Proteomes" id="UP000698800">
    <property type="component" value="Unassembled WGS sequence"/>
</dbReference>
<reference evidence="2" key="1">
    <citation type="submission" date="2021-03" db="EMBL/GenBank/DDBJ databases">
        <title>Comparative genomics and phylogenomic investigation of the class Geoglossomycetes provide insights into ecological specialization and systematics.</title>
        <authorList>
            <person name="Melie T."/>
            <person name="Pirro S."/>
            <person name="Miller A.N."/>
            <person name="Quandt A."/>
        </authorList>
    </citation>
    <scope>NUCLEOTIDE SEQUENCE</scope>
    <source>
        <strain evidence="2">GBOQ0MN5Z8</strain>
    </source>
</reference>